<evidence type="ECO:0000256" key="1">
    <source>
        <dbReference type="ARBA" id="ARBA00004571"/>
    </source>
</evidence>
<dbReference type="SUPFAM" id="SSF56935">
    <property type="entry name" value="Porins"/>
    <property type="match status" value="1"/>
</dbReference>
<proteinExistence type="inferred from homology"/>
<dbReference type="InterPro" id="IPR023997">
    <property type="entry name" value="TonB-dep_OMP_SusC/RagA_CS"/>
</dbReference>
<feature type="domain" description="TonB-dependent receptor plug" evidence="9">
    <location>
        <begin position="123"/>
        <end position="228"/>
    </location>
</feature>
<dbReference type="Gene3D" id="2.170.130.10">
    <property type="entry name" value="TonB-dependent receptor, plug domain"/>
    <property type="match status" value="1"/>
</dbReference>
<feature type="signal peptide" evidence="8">
    <location>
        <begin position="1"/>
        <end position="27"/>
    </location>
</feature>
<dbReference type="InterPro" id="IPR008969">
    <property type="entry name" value="CarboxyPept-like_regulatory"/>
</dbReference>
<sequence>MSKPNLNVLMWRALMLMIAFVMQHALAIAQQKNVTGTVRDEKGNALPGATILVKGTKKGMVSNADGSFSLNAGDAPATLVISMTGFAPLTVAATPGIPLNAVLKENAKDLNEVMVVGYGTQKKSSLTGSVAQISSAELKKTPAMNLTNMLAGRLPGLVATQTSGRPGFDDASLLIRGQGTYNNNSPVVIVDGVQRSFANLDPSEVESISILKDAAAAATYGVQGANGVILVTTKRGASGKPVVSYDGEVTRTAFTRFPKFLNGPDYMYWLKKGEQMDNDYLTATGGDPIPYTYSDAQIAALRNGTNKDPFLGNTDWTGMLTGRKTMAQHHSVSVRGGSDKVRYFSNASYLDQEGVVKGSDYKRYNVRTNLDANINKILSVALDLGARQETRNSTGIPADDGEYMNPFYQAVRTLPNIPATYNDIPAATRSNSGIVNPIAAIENSGWQRYITSTFQGAITFTAHIPYVKGLDLKLMAAYDKSFQEFRGWTAPYTLMVREQGSTGWYWNQSTPPGITINTIRQSQANNSRQTFQPSINYSTEIGHHSIKALALYEYSRRDNNGFSAGGANLPLTELKEIDFRDQDNKYIVQPTGNSGTNARAGLVTRINYAYKNKYLLELVSRYDGSVYFPTHNRWGFFPAASAAWVISEEGFFSQLKEKVDFLKLRASYGKLGNDQGYSDYQYLQTFSLSSKPVMVVGDKAVSGIYSGAIPNTLLTWEKAYNTNVGVDATFFHGGLSVSAEYFYKLTKDILDLQGNLFPPSMGGYYPQVVNRGMADVRGFDLQLTHRHKVNARFDYAVTGNLNWSRNKILVKNDPDGLPAWQRSPGRSIGEKKGFISEGLFQNWEEVNNWASSPSGGAAPGFIKYKDINGDGKITTDDITYMGRSNIPQLMYGLNLELRYGIFDFSALIQGAGMRDVSLGGEYEGSSGTWGVNDNTPFTRPFYGGGNSPYYLVEQAWTPDNPTARYPRLTADRAGFPNHNGWANSQWVRNGAYVRLKSAQLGVTLPASILRALNVEKCRFYLAGFNLLTFDHLKYMDPEMPNANNGFYPQQQMMSFGANLTF</sequence>
<organism evidence="10 11">
    <name type="scientific">Chitinophaga eiseniae</name>
    <dbReference type="NCBI Taxonomy" id="634771"/>
    <lineage>
        <taxon>Bacteria</taxon>
        <taxon>Pseudomonadati</taxon>
        <taxon>Bacteroidota</taxon>
        <taxon>Chitinophagia</taxon>
        <taxon>Chitinophagales</taxon>
        <taxon>Chitinophagaceae</taxon>
        <taxon>Chitinophaga</taxon>
    </lineage>
</organism>
<dbReference type="InterPro" id="IPR023996">
    <property type="entry name" value="TonB-dep_OMP_SusC/RagA"/>
</dbReference>
<dbReference type="FunFam" id="2.170.130.10:FF:000003">
    <property type="entry name" value="SusC/RagA family TonB-linked outer membrane protein"/>
    <property type="match status" value="1"/>
</dbReference>
<dbReference type="GO" id="GO:0009279">
    <property type="term" value="C:cell outer membrane"/>
    <property type="evidence" value="ECO:0007669"/>
    <property type="project" value="UniProtKB-SubCell"/>
</dbReference>
<dbReference type="Proteomes" id="UP000190367">
    <property type="component" value="Unassembled WGS sequence"/>
</dbReference>
<dbReference type="AlphaFoldDB" id="A0A1T4TMD5"/>
<keyword evidence="11" id="KW-1185">Reference proteome</keyword>
<evidence type="ECO:0000256" key="2">
    <source>
        <dbReference type="ARBA" id="ARBA00022448"/>
    </source>
</evidence>
<keyword evidence="6 7" id="KW-0998">Cell outer membrane</keyword>
<dbReference type="RefSeq" id="WP_078672261.1">
    <property type="nucleotide sequence ID" value="NZ_FUWZ01000005.1"/>
</dbReference>
<evidence type="ECO:0000256" key="4">
    <source>
        <dbReference type="ARBA" id="ARBA00022692"/>
    </source>
</evidence>
<keyword evidence="4 7" id="KW-0812">Transmembrane</keyword>
<evidence type="ECO:0000256" key="8">
    <source>
        <dbReference type="SAM" id="SignalP"/>
    </source>
</evidence>
<dbReference type="InterPro" id="IPR039426">
    <property type="entry name" value="TonB-dep_rcpt-like"/>
</dbReference>
<dbReference type="InterPro" id="IPR012910">
    <property type="entry name" value="Plug_dom"/>
</dbReference>
<dbReference type="PROSITE" id="PS52016">
    <property type="entry name" value="TONB_DEPENDENT_REC_3"/>
    <property type="match status" value="1"/>
</dbReference>
<dbReference type="InterPro" id="IPR037066">
    <property type="entry name" value="Plug_dom_sf"/>
</dbReference>
<keyword evidence="8" id="KW-0732">Signal</keyword>
<evidence type="ECO:0000256" key="6">
    <source>
        <dbReference type="ARBA" id="ARBA00023237"/>
    </source>
</evidence>
<comment type="similarity">
    <text evidence="7">Belongs to the TonB-dependent receptor family.</text>
</comment>
<dbReference type="NCBIfam" id="TIGR04057">
    <property type="entry name" value="SusC_RagA_signa"/>
    <property type="match status" value="1"/>
</dbReference>
<dbReference type="OrthoDB" id="601301at2"/>
<dbReference type="PROSITE" id="PS00018">
    <property type="entry name" value="EF_HAND_1"/>
    <property type="match status" value="1"/>
</dbReference>
<dbReference type="SUPFAM" id="SSF49464">
    <property type="entry name" value="Carboxypeptidase regulatory domain-like"/>
    <property type="match status" value="1"/>
</dbReference>
<feature type="chain" id="PRO_5012436747" evidence="8">
    <location>
        <begin position="28"/>
        <end position="1061"/>
    </location>
</feature>
<keyword evidence="5 7" id="KW-0472">Membrane</keyword>
<dbReference type="InterPro" id="IPR036942">
    <property type="entry name" value="Beta-barrel_TonB_sf"/>
</dbReference>
<dbReference type="Pfam" id="PF13715">
    <property type="entry name" value="CarbopepD_reg_2"/>
    <property type="match status" value="1"/>
</dbReference>
<keyword evidence="3 7" id="KW-1134">Transmembrane beta strand</keyword>
<gene>
    <name evidence="10" type="ORF">SAMN04488128_105465</name>
</gene>
<dbReference type="Pfam" id="PF07715">
    <property type="entry name" value="Plug"/>
    <property type="match status" value="1"/>
</dbReference>
<accession>A0A1T4TMD5</accession>
<dbReference type="InterPro" id="IPR018247">
    <property type="entry name" value="EF_Hand_1_Ca_BS"/>
</dbReference>
<comment type="subcellular location">
    <subcellularLocation>
        <location evidence="1 7">Cell outer membrane</location>
        <topology evidence="1 7">Multi-pass membrane protein</topology>
    </subcellularLocation>
</comment>
<protein>
    <submittedName>
        <fullName evidence="10">TonB-linked outer membrane protein, SusC/RagA family</fullName>
    </submittedName>
</protein>
<evidence type="ECO:0000259" key="9">
    <source>
        <dbReference type="Pfam" id="PF07715"/>
    </source>
</evidence>
<evidence type="ECO:0000256" key="7">
    <source>
        <dbReference type="PROSITE-ProRule" id="PRU01360"/>
    </source>
</evidence>
<dbReference type="NCBIfam" id="TIGR04056">
    <property type="entry name" value="OMP_RagA_SusC"/>
    <property type="match status" value="1"/>
</dbReference>
<evidence type="ECO:0000256" key="3">
    <source>
        <dbReference type="ARBA" id="ARBA00022452"/>
    </source>
</evidence>
<evidence type="ECO:0000313" key="11">
    <source>
        <dbReference type="Proteomes" id="UP000190367"/>
    </source>
</evidence>
<name>A0A1T4TMD5_9BACT</name>
<evidence type="ECO:0000256" key="5">
    <source>
        <dbReference type="ARBA" id="ARBA00023136"/>
    </source>
</evidence>
<dbReference type="Gene3D" id="2.60.40.1120">
    <property type="entry name" value="Carboxypeptidase-like, regulatory domain"/>
    <property type="match status" value="1"/>
</dbReference>
<dbReference type="EMBL" id="FUWZ01000005">
    <property type="protein sequence ID" value="SKA41547.1"/>
    <property type="molecule type" value="Genomic_DNA"/>
</dbReference>
<dbReference type="STRING" id="634771.SAMN04488128_105465"/>
<dbReference type="Gene3D" id="2.40.170.20">
    <property type="entry name" value="TonB-dependent receptor, beta-barrel domain"/>
    <property type="match status" value="1"/>
</dbReference>
<reference evidence="11" key="1">
    <citation type="submission" date="2017-02" db="EMBL/GenBank/DDBJ databases">
        <authorList>
            <person name="Varghese N."/>
            <person name="Submissions S."/>
        </authorList>
    </citation>
    <scope>NUCLEOTIDE SEQUENCE [LARGE SCALE GENOMIC DNA]</scope>
    <source>
        <strain evidence="11">DSM 22224</strain>
    </source>
</reference>
<evidence type="ECO:0000313" key="10">
    <source>
        <dbReference type="EMBL" id="SKA41547.1"/>
    </source>
</evidence>
<keyword evidence="2 7" id="KW-0813">Transport</keyword>